<dbReference type="EMBL" id="JACIEK010000017">
    <property type="protein sequence ID" value="MBB4000284.1"/>
    <property type="molecule type" value="Genomic_DNA"/>
</dbReference>
<keyword evidence="2" id="KW-1185">Reference proteome</keyword>
<comment type="caution">
    <text evidence="1">The sequence shown here is derived from an EMBL/GenBank/DDBJ whole genome shotgun (WGS) entry which is preliminary data.</text>
</comment>
<reference evidence="1 2" key="1">
    <citation type="submission" date="2020-08" db="EMBL/GenBank/DDBJ databases">
        <title>Genomic Encyclopedia of Type Strains, Phase IV (KMG-IV): sequencing the most valuable type-strain genomes for metagenomic binning, comparative biology and taxonomic classification.</title>
        <authorList>
            <person name="Goeker M."/>
        </authorList>
    </citation>
    <scope>NUCLEOTIDE SEQUENCE [LARGE SCALE GENOMIC DNA]</scope>
    <source>
        <strain evidence="1 2">DSM 102238</strain>
    </source>
</reference>
<protein>
    <submittedName>
        <fullName evidence="1">Uncharacterized protein</fullName>
    </submittedName>
</protein>
<dbReference type="AlphaFoldDB" id="A0A7W6H7X7"/>
<accession>A0A7W6H7X7</accession>
<dbReference type="RefSeq" id="WP_183202001.1">
    <property type="nucleotide sequence ID" value="NZ_JACIEK010000017.1"/>
</dbReference>
<name>A0A7W6H7X7_9HYPH</name>
<gene>
    <name evidence="1" type="ORF">GGR04_004160</name>
</gene>
<proteinExistence type="predicted"/>
<evidence type="ECO:0000313" key="1">
    <source>
        <dbReference type="EMBL" id="MBB4000284.1"/>
    </source>
</evidence>
<evidence type="ECO:0000313" key="2">
    <source>
        <dbReference type="Proteomes" id="UP000542776"/>
    </source>
</evidence>
<sequence>MKLDSEGLQDALGNLKMGGKVELLCISEERFGYATAGYVAKILRVLER</sequence>
<dbReference type="Proteomes" id="UP000542776">
    <property type="component" value="Unassembled WGS sequence"/>
</dbReference>
<organism evidence="1 2">
    <name type="scientific">Aureimonas pseudogalii</name>
    <dbReference type="NCBI Taxonomy" id="1744844"/>
    <lineage>
        <taxon>Bacteria</taxon>
        <taxon>Pseudomonadati</taxon>
        <taxon>Pseudomonadota</taxon>
        <taxon>Alphaproteobacteria</taxon>
        <taxon>Hyphomicrobiales</taxon>
        <taxon>Aurantimonadaceae</taxon>
        <taxon>Aureimonas</taxon>
    </lineage>
</organism>